<organism evidence="4">
    <name type="scientific">Rhizochromulina marina</name>
    <dbReference type="NCBI Taxonomy" id="1034831"/>
    <lineage>
        <taxon>Eukaryota</taxon>
        <taxon>Sar</taxon>
        <taxon>Stramenopiles</taxon>
        <taxon>Ochrophyta</taxon>
        <taxon>Dictyochophyceae</taxon>
        <taxon>Rhizochromulinales</taxon>
        <taxon>Rhizochromulina</taxon>
    </lineage>
</organism>
<dbReference type="InterPro" id="IPR029058">
    <property type="entry name" value="AB_hydrolase_fold"/>
</dbReference>
<proteinExistence type="predicted"/>
<dbReference type="AlphaFoldDB" id="A0A7S2SW30"/>
<feature type="compositionally biased region" description="Basic residues" evidence="1">
    <location>
        <begin position="91"/>
        <end position="101"/>
    </location>
</feature>
<evidence type="ECO:0000259" key="3">
    <source>
        <dbReference type="Pfam" id="PF00135"/>
    </source>
</evidence>
<dbReference type="Pfam" id="PF00135">
    <property type="entry name" value="COesterase"/>
    <property type="match status" value="1"/>
</dbReference>
<name>A0A7S2SW30_9STRA</name>
<feature type="transmembrane region" description="Helical" evidence="2">
    <location>
        <begin position="155"/>
        <end position="177"/>
    </location>
</feature>
<dbReference type="InterPro" id="IPR050309">
    <property type="entry name" value="Type-B_Carboxylest/Lipase"/>
</dbReference>
<dbReference type="SUPFAM" id="SSF53474">
    <property type="entry name" value="alpha/beta-Hydrolases"/>
    <property type="match status" value="1"/>
</dbReference>
<sequence length="673" mass="72431">MRFAEPPVGRRRFRPPEPLKECPRCGGPSEDTVYRATAGHGACLQPSLAAVVSRANLRLTPMQAAALVITPIAALGFLLLLWHNLAPSGWGRRRRGSRRTRSAPTEEDLQEHVELLGGSGAAGGAPRELGSVEGPSGPRPGPLLGQVLSSKACTLACRLLGSFCLLVVVLGLFTLFLHREALQTTVGAEDCLFASVYAPREALQRKGPSALAPLPVIVFLHGGALVMGSGADSGVAATYGPPLGLVETGRAVVVHVNYRLGALGFFSLTENETGQPLFGVGSTNLGLRDQLEALRWVQENIQAFGGDPSRVTLMGQGSGGTAVQALLASPLARGLFHRAVSMSGSPKIDATLAEASVQWSASGFLDDLTRSCPGGTALKNSSELRDCLLTLRGEDFVTLLPEQVTPSWLYDAPSAWMQEDKIHLVTVDGDVIPRNVSAALGAPDLIGVLPNVPVMLATTQEEFDSSYDEAKELQPYDHNSVLEWAEALVDSWVFGESLYYLYPVDGSDPPRRRWSQLVADLRLTCGNRFHARQLSRSQPLQTFVYELTHGVANPPAKLSGVSAYLSSFSATYAFQGWDTVLLFNSTGLLDYTLQHDDLVVGDRLRSAVLSFAETGVVADWLPFHQHEAVCDVGSRRRGGGALKPGDCRPDPWRTEACALLEEYGISRRYWAVD</sequence>
<feature type="region of interest" description="Disordered" evidence="1">
    <location>
        <begin position="89"/>
        <end position="137"/>
    </location>
</feature>
<dbReference type="EMBL" id="HBHJ01033388">
    <property type="protein sequence ID" value="CAD9711148.1"/>
    <property type="molecule type" value="Transcribed_RNA"/>
</dbReference>
<feature type="domain" description="Carboxylesterase type B" evidence="3">
    <location>
        <begin position="186"/>
        <end position="623"/>
    </location>
</feature>
<keyword evidence="2" id="KW-0812">Transmembrane</keyword>
<evidence type="ECO:0000313" key="4">
    <source>
        <dbReference type="EMBL" id="CAD9711148.1"/>
    </source>
</evidence>
<protein>
    <recommendedName>
        <fullName evidence="3">Carboxylesterase type B domain-containing protein</fullName>
    </recommendedName>
</protein>
<dbReference type="Gene3D" id="3.40.50.1820">
    <property type="entry name" value="alpha/beta hydrolase"/>
    <property type="match status" value="2"/>
</dbReference>
<evidence type="ECO:0000256" key="1">
    <source>
        <dbReference type="SAM" id="MobiDB-lite"/>
    </source>
</evidence>
<dbReference type="InterPro" id="IPR002018">
    <property type="entry name" value="CarbesteraseB"/>
</dbReference>
<dbReference type="PANTHER" id="PTHR11559">
    <property type="entry name" value="CARBOXYLESTERASE"/>
    <property type="match status" value="1"/>
</dbReference>
<feature type="transmembrane region" description="Helical" evidence="2">
    <location>
        <begin position="64"/>
        <end position="85"/>
    </location>
</feature>
<keyword evidence="2" id="KW-0472">Membrane</keyword>
<accession>A0A7S2SW30</accession>
<keyword evidence="2" id="KW-1133">Transmembrane helix</keyword>
<gene>
    <name evidence="4" type="ORF">RMAR1173_LOCUS22142</name>
</gene>
<evidence type="ECO:0000256" key="2">
    <source>
        <dbReference type="SAM" id="Phobius"/>
    </source>
</evidence>
<reference evidence="4" key="1">
    <citation type="submission" date="2021-01" db="EMBL/GenBank/DDBJ databases">
        <authorList>
            <person name="Corre E."/>
            <person name="Pelletier E."/>
            <person name="Niang G."/>
            <person name="Scheremetjew M."/>
            <person name="Finn R."/>
            <person name="Kale V."/>
            <person name="Holt S."/>
            <person name="Cochrane G."/>
            <person name="Meng A."/>
            <person name="Brown T."/>
            <person name="Cohen L."/>
        </authorList>
    </citation>
    <scope>NUCLEOTIDE SEQUENCE</scope>
    <source>
        <strain evidence="4">CCMP1243</strain>
    </source>
</reference>